<dbReference type="RefSeq" id="WP_145179665.1">
    <property type="nucleotide sequence ID" value="NZ_CP037422.1"/>
</dbReference>
<dbReference type="EMBL" id="CP037422">
    <property type="protein sequence ID" value="QDU11893.1"/>
    <property type="molecule type" value="Genomic_DNA"/>
</dbReference>
<sequence length="253" mass="28331" precursor="true">MKRFCIGLCFLLLFSTTLFAKKKPWKHNRRCVPCVPCAPVPPAPPCTCALLDVGTFWIGETHPVPSHPSLTCQNPVPVFLPGSGYTYGICQTGSCTGSNCLNTSRYRVEDADPVPIINEAIHYQSDPIFDSRYTLCKDIDPRFIKVMVTKPSGQKEIIVKLFTIKIDFNKIFVDYHSGRLPKGPADSLTWNYALDDPRIIFVGFEARDVPSSRIEPNPYQLKDPNNAREAIVLDPIEPTDPNKKTYAIVFLAP</sequence>
<dbReference type="OrthoDB" id="9943345at2"/>
<evidence type="ECO:0000313" key="2">
    <source>
        <dbReference type="EMBL" id="QDU11893.1"/>
    </source>
</evidence>
<gene>
    <name evidence="2" type="ORF">V202x_53180</name>
</gene>
<keyword evidence="3" id="KW-1185">Reference proteome</keyword>
<proteinExistence type="predicted"/>
<accession>A0A517X314</accession>
<protein>
    <submittedName>
        <fullName evidence="2">Uncharacterized protein</fullName>
    </submittedName>
</protein>
<dbReference type="AlphaFoldDB" id="A0A517X314"/>
<keyword evidence="1" id="KW-0732">Signal</keyword>
<name>A0A517X314_9PLAN</name>
<feature type="signal peptide" evidence="1">
    <location>
        <begin position="1"/>
        <end position="20"/>
    </location>
</feature>
<feature type="chain" id="PRO_5022194252" evidence="1">
    <location>
        <begin position="21"/>
        <end position="253"/>
    </location>
</feature>
<evidence type="ECO:0000313" key="3">
    <source>
        <dbReference type="Proteomes" id="UP000318384"/>
    </source>
</evidence>
<reference evidence="2 3" key="1">
    <citation type="submission" date="2019-03" db="EMBL/GenBank/DDBJ databases">
        <title>Deep-cultivation of Planctomycetes and their phenomic and genomic characterization uncovers novel biology.</title>
        <authorList>
            <person name="Wiegand S."/>
            <person name="Jogler M."/>
            <person name="Boedeker C."/>
            <person name="Pinto D."/>
            <person name="Vollmers J."/>
            <person name="Rivas-Marin E."/>
            <person name="Kohn T."/>
            <person name="Peeters S.H."/>
            <person name="Heuer A."/>
            <person name="Rast P."/>
            <person name="Oberbeckmann S."/>
            <person name="Bunk B."/>
            <person name="Jeske O."/>
            <person name="Meyerdierks A."/>
            <person name="Storesund J.E."/>
            <person name="Kallscheuer N."/>
            <person name="Luecker S."/>
            <person name="Lage O.M."/>
            <person name="Pohl T."/>
            <person name="Merkel B.J."/>
            <person name="Hornburger P."/>
            <person name="Mueller R.-W."/>
            <person name="Bruemmer F."/>
            <person name="Labrenz M."/>
            <person name="Spormann A.M."/>
            <person name="Op den Camp H."/>
            <person name="Overmann J."/>
            <person name="Amann R."/>
            <person name="Jetten M.S.M."/>
            <person name="Mascher T."/>
            <person name="Medema M.H."/>
            <person name="Devos D.P."/>
            <person name="Kaster A.-K."/>
            <person name="Ovreas L."/>
            <person name="Rohde M."/>
            <person name="Galperin M.Y."/>
            <person name="Jogler C."/>
        </authorList>
    </citation>
    <scope>NUCLEOTIDE SEQUENCE [LARGE SCALE GENOMIC DNA]</scope>
    <source>
        <strain evidence="2 3">V202</strain>
    </source>
</reference>
<dbReference type="Proteomes" id="UP000318384">
    <property type="component" value="Chromosome"/>
</dbReference>
<organism evidence="2 3">
    <name type="scientific">Gimesia aquarii</name>
    <dbReference type="NCBI Taxonomy" id="2527964"/>
    <lineage>
        <taxon>Bacteria</taxon>
        <taxon>Pseudomonadati</taxon>
        <taxon>Planctomycetota</taxon>
        <taxon>Planctomycetia</taxon>
        <taxon>Planctomycetales</taxon>
        <taxon>Planctomycetaceae</taxon>
        <taxon>Gimesia</taxon>
    </lineage>
</organism>
<evidence type="ECO:0000256" key="1">
    <source>
        <dbReference type="SAM" id="SignalP"/>
    </source>
</evidence>